<dbReference type="STRING" id="27835.A0A0N4YF82"/>
<evidence type="ECO:0000256" key="2">
    <source>
        <dbReference type="SAM" id="MobiDB-lite"/>
    </source>
</evidence>
<dbReference type="OMA" id="CHATNTH"/>
<feature type="compositionally biased region" description="Basic and acidic residues" evidence="2">
    <location>
        <begin position="302"/>
        <end position="313"/>
    </location>
</feature>
<dbReference type="InterPro" id="IPR007110">
    <property type="entry name" value="Ig-like_dom"/>
</dbReference>
<dbReference type="WBParaSite" id="NBR_0001540201-mRNA-1">
    <property type="protein sequence ID" value="NBR_0001540201-mRNA-1"/>
    <property type="gene ID" value="NBR_0001540201"/>
</dbReference>
<gene>
    <name evidence="4" type="ORF">NBR_LOCUS15403</name>
</gene>
<dbReference type="FunFam" id="2.60.40.10:FF:000107">
    <property type="entry name" value="Myosin, light chain kinase a"/>
    <property type="match status" value="1"/>
</dbReference>
<feature type="domain" description="Ig-like" evidence="3">
    <location>
        <begin position="963"/>
        <end position="1054"/>
    </location>
</feature>
<dbReference type="PROSITE" id="PS50835">
    <property type="entry name" value="IG_LIKE"/>
    <property type="match status" value="7"/>
</dbReference>
<feature type="region of interest" description="Disordered" evidence="2">
    <location>
        <begin position="1370"/>
        <end position="1417"/>
    </location>
</feature>
<dbReference type="EMBL" id="UYSL01021723">
    <property type="protein sequence ID" value="VDL78997.1"/>
    <property type="molecule type" value="Genomic_DNA"/>
</dbReference>
<name>A0A0N4YF82_NIPBR</name>
<feature type="domain" description="Ig-like" evidence="3">
    <location>
        <begin position="847"/>
        <end position="935"/>
    </location>
</feature>
<dbReference type="InterPro" id="IPR003598">
    <property type="entry name" value="Ig_sub2"/>
</dbReference>
<dbReference type="Pfam" id="PF07679">
    <property type="entry name" value="I-set"/>
    <property type="match status" value="9"/>
</dbReference>
<feature type="domain" description="Ig-like" evidence="3">
    <location>
        <begin position="360"/>
        <end position="447"/>
    </location>
</feature>
<feature type="domain" description="Ig-like" evidence="3">
    <location>
        <begin position="1182"/>
        <end position="1270"/>
    </location>
</feature>
<feature type="region of interest" description="Disordered" evidence="2">
    <location>
        <begin position="2811"/>
        <end position="2832"/>
    </location>
</feature>
<feature type="compositionally biased region" description="Polar residues" evidence="2">
    <location>
        <begin position="2614"/>
        <end position="2625"/>
    </location>
</feature>
<protein>
    <submittedName>
        <fullName evidence="6">Titin</fullName>
    </submittedName>
</protein>
<keyword evidence="1" id="KW-0393">Immunoglobulin domain</keyword>
<dbReference type="PANTHER" id="PTHR47633">
    <property type="entry name" value="IMMUNOGLOBULIN"/>
    <property type="match status" value="1"/>
</dbReference>
<evidence type="ECO:0000313" key="6">
    <source>
        <dbReference type="WBParaSite" id="NBR_0001540201-mRNA-1"/>
    </source>
</evidence>
<feature type="domain" description="Ig-like" evidence="3">
    <location>
        <begin position="3171"/>
        <end position="3269"/>
    </location>
</feature>
<feature type="compositionally biased region" description="Polar residues" evidence="2">
    <location>
        <begin position="3068"/>
        <end position="3082"/>
    </location>
</feature>
<accession>A0A0N4YF82</accession>
<feature type="compositionally biased region" description="Basic and acidic residues" evidence="2">
    <location>
        <begin position="2584"/>
        <end position="2594"/>
    </location>
</feature>
<feature type="compositionally biased region" description="Low complexity" evidence="2">
    <location>
        <begin position="2397"/>
        <end position="2411"/>
    </location>
</feature>
<dbReference type="SMART" id="SM00408">
    <property type="entry name" value="IGc2"/>
    <property type="match status" value="5"/>
</dbReference>
<organism evidence="6">
    <name type="scientific">Nippostrongylus brasiliensis</name>
    <name type="common">Rat hookworm</name>
    <dbReference type="NCBI Taxonomy" id="27835"/>
    <lineage>
        <taxon>Eukaryota</taxon>
        <taxon>Metazoa</taxon>
        <taxon>Ecdysozoa</taxon>
        <taxon>Nematoda</taxon>
        <taxon>Chromadorea</taxon>
        <taxon>Rhabditida</taxon>
        <taxon>Rhabditina</taxon>
        <taxon>Rhabditomorpha</taxon>
        <taxon>Strongyloidea</taxon>
        <taxon>Heligmosomidae</taxon>
        <taxon>Nippostrongylus</taxon>
    </lineage>
</organism>
<dbReference type="SMART" id="SM00409">
    <property type="entry name" value="IG"/>
    <property type="match status" value="10"/>
</dbReference>
<feature type="region of interest" description="Disordered" evidence="2">
    <location>
        <begin position="285"/>
        <end position="313"/>
    </location>
</feature>
<feature type="region of interest" description="Disordered" evidence="2">
    <location>
        <begin position="2185"/>
        <end position="2206"/>
    </location>
</feature>
<feature type="region of interest" description="Disordered" evidence="2">
    <location>
        <begin position="111"/>
        <end position="131"/>
    </location>
</feature>
<feature type="compositionally biased region" description="Basic and acidic residues" evidence="2">
    <location>
        <begin position="2668"/>
        <end position="2677"/>
    </location>
</feature>
<dbReference type="InterPro" id="IPR036179">
    <property type="entry name" value="Ig-like_dom_sf"/>
</dbReference>
<feature type="compositionally biased region" description="Basic and acidic residues" evidence="2">
    <location>
        <begin position="2253"/>
        <end position="2264"/>
    </location>
</feature>
<feature type="compositionally biased region" description="Acidic residues" evidence="2">
    <location>
        <begin position="1382"/>
        <end position="1396"/>
    </location>
</feature>
<feature type="compositionally biased region" description="Polar residues" evidence="2">
    <location>
        <begin position="285"/>
        <end position="298"/>
    </location>
</feature>
<feature type="region of interest" description="Disordered" evidence="2">
    <location>
        <begin position="2556"/>
        <end position="2688"/>
    </location>
</feature>
<evidence type="ECO:0000313" key="4">
    <source>
        <dbReference type="EMBL" id="VDL78997.1"/>
    </source>
</evidence>
<evidence type="ECO:0000256" key="1">
    <source>
        <dbReference type="ARBA" id="ARBA00023319"/>
    </source>
</evidence>
<feature type="region of interest" description="Disordered" evidence="2">
    <location>
        <begin position="3057"/>
        <end position="3082"/>
    </location>
</feature>
<evidence type="ECO:0000313" key="5">
    <source>
        <dbReference type="Proteomes" id="UP000271162"/>
    </source>
</evidence>
<feature type="compositionally biased region" description="Polar residues" evidence="2">
    <location>
        <begin position="2569"/>
        <end position="2579"/>
    </location>
</feature>
<feature type="compositionally biased region" description="Basic and acidic residues" evidence="2">
    <location>
        <begin position="2636"/>
        <end position="2661"/>
    </location>
</feature>
<dbReference type="InterPro" id="IPR013783">
    <property type="entry name" value="Ig-like_fold"/>
</dbReference>
<dbReference type="PANTHER" id="PTHR47633:SF4">
    <property type="entry name" value="MYOPALLADIN ISOFORM X1"/>
    <property type="match status" value="1"/>
</dbReference>
<dbReference type="SUPFAM" id="SSF48726">
    <property type="entry name" value="Immunoglobulin"/>
    <property type="match status" value="11"/>
</dbReference>
<feature type="compositionally biased region" description="Basic and acidic residues" evidence="2">
    <location>
        <begin position="2976"/>
        <end position="2986"/>
    </location>
</feature>
<keyword evidence="5" id="KW-1185">Reference proteome</keyword>
<feature type="region of interest" description="Disordered" evidence="2">
    <location>
        <begin position="2238"/>
        <end position="2264"/>
    </location>
</feature>
<feature type="compositionally biased region" description="Basic and acidic residues" evidence="2">
    <location>
        <begin position="2444"/>
        <end position="2465"/>
    </location>
</feature>
<feature type="region of interest" description="Disordered" evidence="2">
    <location>
        <begin position="2976"/>
        <end position="2995"/>
    </location>
</feature>
<feature type="region of interest" description="Disordered" evidence="2">
    <location>
        <begin position="2388"/>
        <end position="2494"/>
    </location>
</feature>
<dbReference type="Proteomes" id="UP000271162">
    <property type="component" value="Unassembled WGS sequence"/>
</dbReference>
<dbReference type="InterPro" id="IPR013098">
    <property type="entry name" value="Ig_I-set"/>
</dbReference>
<feature type="domain" description="Ig-like" evidence="3">
    <location>
        <begin position="3279"/>
        <end position="3383"/>
    </location>
</feature>
<proteinExistence type="predicted"/>
<feature type="compositionally biased region" description="Polar residues" evidence="2">
    <location>
        <begin position="2595"/>
        <end position="2605"/>
    </location>
</feature>
<reference evidence="6" key="1">
    <citation type="submission" date="2016-04" db="UniProtKB">
        <authorList>
            <consortium name="WormBaseParasite"/>
        </authorList>
    </citation>
    <scope>IDENTIFICATION</scope>
</reference>
<dbReference type="InterPro" id="IPR003599">
    <property type="entry name" value="Ig_sub"/>
</dbReference>
<feature type="region of interest" description="Disordered" evidence="2">
    <location>
        <begin position="2024"/>
        <end position="2054"/>
    </location>
</feature>
<dbReference type="CDD" id="cd00096">
    <property type="entry name" value="Ig"/>
    <property type="match status" value="3"/>
</dbReference>
<evidence type="ECO:0000259" key="3">
    <source>
        <dbReference type="PROSITE" id="PS50835"/>
    </source>
</evidence>
<dbReference type="Gene3D" id="2.60.40.10">
    <property type="entry name" value="Immunoglobulins"/>
    <property type="match status" value="11"/>
</dbReference>
<feature type="domain" description="Ig-like" evidence="3">
    <location>
        <begin position="3102"/>
        <end position="3167"/>
    </location>
</feature>
<sequence length="3399" mass="379193">MSSGYMEIHRGIEFSAFPLRNAVAAVTRSAKPSKQMRPPVSPGEHLSRNIMSTSHHSGALAPDGQELVQTHQFPQLQMVNVYEVNYSQRSSSVPRGVRHLESHVEIPISPKRKISLEQHRAEPSATPKTLSDRLPRSLYKTRSEGGARYLPHAPKFITSLPSEIMVNPNEKLVITVDVTAIPTADFKWDVNGFEVKPSKNITVLNEQNRSTLVVQPPVKQGKYHVVAFNEEGRESLLTRVVHEVTSTFEQVQTEISIDTKPRPELLLESSVTVTSPRIAADSEMVNSMESTVSTTSFKTVHRREPPTREEVPPTKTLKTDDGIAREKLIKRPIDDETTMTTSYVKSTSTTKTLENIPKRPTLVSAPIQSIHLKAGEVLVLESRVDSSPPATFRWYVNNFEAKNGQFVSITQPCDNVSVATFSKPSAGHYKVVAENPMGDVTSVTRVTTEIVTEEFEERTTVTTSVKPSIFTLTKKPTIMVREDLPKAPRIIEKLPTHLKVGQNEPVTLKVTADAIPEATFMWRHNNFEVKKNQNITINKVESNICELHMQKAQPGRYEVIARNHMGQDSCSCKIIVHYDQEVPPPPPKPTFTKSLLEETTIHLDERSNIEVIISGTPPFSFKWLVNGQELSPGKDCEIIVEGNRSSLVLLKPIGSGSVVTVEVRDRYGFTQSETKVKEVSKIVEVSRVEERQEESKPLGDAPVFVQKLENIEIVEGETLRARVKVTEESGACTFQWFANEMQITSGDQVMIECSPVESRLTIEDMGEMANVQLAAVAHNQYGSSASSAILTVTRRPDESFEMVPPDVPEESAPKIIEPLHSASFIDGKENFEISKKTLYYRVPSSGPQSEFLDIFKSQPMLLRCRIEAVPSAVIVWSKDDINVDEWVINKDVITQILPGGICELMNPEVYPEDSGLYKCTASNPHGTAETAAYINIEGPDYRKVEEGSTSESAGQPEELIWPPKFAEPLTAETDGAYDLNYVRLICRVKSAAPTTISWLRNGVELLPSEKYEFHEFSDGALILTIYSPCDEDNGIYTCKAESAHGLSSTSCQVVVPTRTTTTDTEKLCESTITTISNEPASTTTPSDKMEDQSGAEVTETTITTINLEQAPEFVADTDKEDTVAVTEITKHEEQYKLLVKVADSVASALVANVFVDAVREAVKRIMEEESEEEEEVEPANAPRFETSIERYVVRENDTVTISTKVSGDPLPFIEWYFKEEKLSLTEHISMGYENRVATLILKNVTLGQEGTYYCHATNTHGTTVLASEVKVLPEKANDKVRFSLARYDKREFSEYVVMNVFAYHEDEHDMKSIELKDTEKEDISTHCTAAPAAKPVQEIISEKRQETVEITPTAAPPESAEQVLPNVQKSVETTSSTQATPAEEEPIPAQPAEEEQAPVPKPRKRATKETTAIVETTSLEIEEEDVRKQREEKEAQERSARLIAVKFAESFTEKVMSQEIVNEEDATVDVRKPDVLFEHVVTVVEPEVVQLGLHLPAVSVPSMKFIDLETILQRPGTSSSANTLITSPNRGSANAEHRIVVRKLATESAEPTAFVQVEIIKPSEAKEEKLTIVNHEKIIPDLMRVAAAASKMKLENVTVSLVRQGATSHQELVIEYESCVEDSAEFNLSQLVYSPPKEDSSSQEVWSRRSRYSKVDENVVAVFMEVDANCPDQCVEVVASVSIPLQEKVEGQRSPSPELMEVSESITESSSAIGQQVPRFFRTLNNCEAVIGRSAQFKCIHRFIEHAPSMTELIESDVAADDPENSFDSFEFEESKANRLFPSDTPSLQRSVTYNSEFDLSRIVNYNEDMVETNAFHKYFDTAEATVKVAEWERRERVFATFIERLSETAYVNIIIPKPAAASSAVHIIAERGFLGTHSKIFGSCTEIRRTKTEQAEKDSENVEKKLDEVVSTPREVDLPEKLSYKGREIGVSVSEIEKEETLVNKDGDVEIVKKKCMETSLEFDAELDIKQSIRKISNALPRDEPTSLPETPKTKPDIEQLYKEIFEPVVKEYEIGDISKSVSESHRFHSSPTAAPRPLARAKKSASEGADKMQSSVFDPDFISKMKEIERIARQVDEELGQLSSPVPPQDENVKEIEEAIFKISDQLVLAHPITEAQAEASEELLRTTLADMILNPARTAEEELELMKRPIRLLRRKLSDLENSLMEDAEVTEIIDHPCETTEVNGVGSESGPSLRIQHGPKTRRVPSAEYLRVTPLTSNIKDQLSCLEQMITEHMNSESPDSATEGNEEATSRSKKVESPKKRELHDLFVQINAEINTIKTYCKSRISKRGTDAVMNVLQKVRTHVTSIVNVMSLSKKKQLKSKLEPTINYEFTRLPANEKMEVLLIVNLPPPDDSVNRKSSTTLSTSDDTWRYSTELKSLEKPELPKEVPIAETIEQETTVRVTEVEAPQPPPRRRRTTSAEPDLNTEPPTRPPRRKRSDIKARDSSLDSKRTHLETEKKYATIGPSTVPFKDKDPVPPGSPGKAKRSFAGDTLDLIRNLSCMRVQKGQQDDLEKSLLEELSQMTVSRHEEDDVLSEPEWVQSEVNESLKIGMERAKLGEGSNKLDVSSYSNEKSASAPEEGKPKPKSSGESDLESGSRNDGGSAGEPNPQVTAEPGTSSEYIDGEIVVQEEESHEKPKEIQKEKERLQEEESKPEDAYEDETEKQKKEEDKQPSPQSEECAHSSFEATSLSAAYLMLAEASATLDVPITNWATLTENMFTEDGICSVQLTCEESDYGTDTDTSAYLRGTVQFFNRNSPRDATPQSLSSMGMSQRSSKILPDVSEEQDELPTIEVVADVDLQKCEKPVEDEENAEKADAGDAASVRLSVTSSYSPEKASEISDETVHIVLEETLLSQMASSEVTDDTDRMTPLSRIGVRETDILSDDSIVTEIDQFIVDEVLESFSFVRADAKKGVIAIVFLELRQCVTARIAENTFDVEIYQEPENLALVIRVVEDQVNSTSLTIAEYERTDTDQESHENFDDTSSFDDVGGEPRTGITVSIIARSLHDGIYASLEEIPWGEVEMTLPECENMTKSVEEDSKMSLQFNVTVSESNPDERKSLRSQASLNQSQNTISEADNTLSTGSINIPSYVIKLGSTATITCELNNYLPANSRIDWYKGMSQIDTYPGKVDRISHDLLEVLIIHNVQMDDNELYSLKVNDDIFPVAYLIVEQASSDDNLAVILSPPQTQFVMEGQPTVLMCQVSNPSQEVVWLKDRKPLQESARLQLETGDDGWNRVVFSQTRMSDQGTYFACLGQQSVAITLVVEERIDEKEVTVVASGTESEDDDVQEYLMPPGSTATIACELEDGDRVHNVVWLKNGQEIKFTDPNKMEHVVNGLKHYLVIHDSSYKDNGLYSVSISNVEFRVAHLTVNDVVTASQNLRRKRISNSSLH</sequence>
<reference evidence="4 5" key="2">
    <citation type="submission" date="2018-11" db="EMBL/GenBank/DDBJ databases">
        <authorList>
            <consortium name="Pathogen Informatics"/>
        </authorList>
    </citation>
    <scope>NUCLEOTIDE SEQUENCE [LARGE SCALE GENOMIC DNA]</scope>
</reference>